<evidence type="ECO:0000313" key="1">
    <source>
        <dbReference type="EMBL" id="MES1923330.1"/>
    </source>
</evidence>
<protein>
    <submittedName>
        <fullName evidence="1">Uncharacterized protein</fullName>
    </submittedName>
</protein>
<accession>A0ABV2AUH2</accession>
<reference evidence="1 2" key="1">
    <citation type="journal article" date="2024" name="BMC Biol.">
        <title>Comparative genomics of Ascetosporea gives new insight into the evolutionary basis for animal parasitism in Rhizaria.</title>
        <authorList>
            <person name="Hiltunen Thoren M."/>
            <person name="Onut-Brannstrom I."/>
            <person name="Alfjorden A."/>
            <person name="Peckova H."/>
            <person name="Swords F."/>
            <person name="Hooper C."/>
            <person name="Holzer A.S."/>
            <person name="Bass D."/>
            <person name="Burki F."/>
        </authorList>
    </citation>
    <scope>NUCLEOTIDE SEQUENCE [LARGE SCALE GENOMIC DNA]</scope>
    <source>
        <strain evidence="1">20-A016</strain>
    </source>
</reference>
<dbReference type="EMBL" id="JBDODL010005642">
    <property type="protein sequence ID" value="MES1923330.1"/>
    <property type="molecule type" value="Genomic_DNA"/>
</dbReference>
<organism evidence="1 2">
    <name type="scientific">Bonamia ostreae</name>
    <dbReference type="NCBI Taxonomy" id="126728"/>
    <lineage>
        <taxon>Eukaryota</taxon>
        <taxon>Sar</taxon>
        <taxon>Rhizaria</taxon>
        <taxon>Endomyxa</taxon>
        <taxon>Ascetosporea</taxon>
        <taxon>Haplosporida</taxon>
        <taxon>Bonamia</taxon>
    </lineage>
</organism>
<keyword evidence="2" id="KW-1185">Reference proteome</keyword>
<comment type="caution">
    <text evidence="1">The sequence shown here is derived from an EMBL/GenBank/DDBJ whole genome shotgun (WGS) entry which is preliminary data.</text>
</comment>
<feature type="non-terminal residue" evidence="1">
    <location>
        <position position="62"/>
    </location>
</feature>
<sequence>EKVEGKDYWNEEAQEWTTSLLTRKKPYLGWIIKDIDVSPDVFQDGTSIYSDWAAPVDKPNDG</sequence>
<feature type="non-terminal residue" evidence="1">
    <location>
        <position position="1"/>
    </location>
</feature>
<name>A0ABV2AUH2_9EUKA</name>
<proteinExistence type="predicted"/>
<gene>
    <name evidence="1" type="ORF">MHBO_004887</name>
</gene>
<evidence type="ECO:0000313" key="2">
    <source>
        <dbReference type="Proteomes" id="UP001439008"/>
    </source>
</evidence>
<dbReference type="Proteomes" id="UP001439008">
    <property type="component" value="Unassembled WGS sequence"/>
</dbReference>